<comment type="subcellular location">
    <subcellularLocation>
        <location evidence="1">Cytoplasm</location>
    </subcellularLocation>
</comment>
<keyword evidence="6" id="KW-0808">Transferase</keyword>
<dbReference type="InterPro" id="IPR014721">
    <property type="entry name" value="Ribsml_uS5_D2-typ_fold_subgr"/>
</dbReference>
<name>A0A509BYX3_9ENTR</name>
<dbReference type="GO" id="GO:0016301">
    <property type="term" value="F:kinase activity"/>
    <property type="evidence" value="ECO:0007669"/>
    <property type="project" value="UniProtKB-KW"/>
</dbReference>
<dbReference type="InterPro" id="IPR006204">
    <property type="entry name" value="GHMP_kinase_N_dom"/>
</dbReference>
<dbReference type="GO" id="GO:0005737">
    <property type="term" value="C:cytoplasm"/>
    <property type="evidence" value="ECO:0007669"/>
    <property type="project" value="UniProtKB-SubCell"/>
</dbReference>
<keyword evidence="9" id="KW-0067">ATP-binding</keyword>
<evidence type="ECO:0000256" key="4">
    <source>
        <dbReference type="ARBA" id="ARBA00022490"/>
    </source>
</evidence>
<evidence type="ECO:0000259" key="14">
    <source>
        <dbReference type="Pfam" id="PF00288"/>
    </source>
</evidence>
<comment type="pathway">
    <text evidence="2">Polyol metabolism; 1,2-propanediol degradation.</text>
</comment>
<dbReference type="SUPFAM" id="SSF54211">
    <property type="entry name" value="Ribosomal protein S5 domain 2-like"/>
    <property type="match status" value="1"/>
</dbReference>
<evidence type="ECO:0000313" key="15">
    <source>
        <dbReference type="EMBL" id="VUC78303.1"/>
    </source>
</evidence>
<evidence type="ECO:0000256" key="11">
    <source>
        <dbReference type="ARBA" id="ARBA00060823"/>
    </source>
</evidence>
<feature type="domain" description="GHMP kinase N-terminal" evidence="14">
    <location>
        <begin position="67"/>
        <end position="133"/>
    </location>
</feature>
<keyword evidence="4" id="KW-0963">Cytoplasm</keyword>
<evidence type="ECO:0000256" key="12">
    <source>
        <dbReference type="ARBA" id="ARBA00066750"/>
    </source>
</evidence>
<evidence type="ECO:0000256" key="8">
    <source>
        <dbReference type="ARBA" id="ARBA00022777"/>
    </source>
</evidence>
<protein>
    <recommendedName>
        <fullName evidence="13">L-threonine kinase</fullName>
        <ecNumber evidence="12">2.7.1.177</ecNumber>
    </recommendedName>
</protein>
<evidence type="ECO:0000256" key="10">
    <source>
        <dbReference type="ARBA" id="ARBA00051168"/>
    </source>
</evidence>
<evidence type="ECO:0000256" key="13">
    <source>
        <dbReference type="ARBA" id="ARBA00070206"/>
    </source>
</evidence>
<dbReference type="FunFam" id="3.30.230.10:FF:000067">
    <property type="entry name" value="Serine/threonine protein kinase"/>
    <property type="match status" value="1"/>
</dbReference>
<evidence type="ECO:0000256" key="7">
    <source>
        <dbReference type="ARBA" id="ARBA00022741"/>
    </source>
</evidence>
<dbReference type="PANTHER" id="PTHR43527">
    <property type="entry name" value="4-DIPHOSPHOCYTIDYL-2-C-METHYL-D-ERYTHRITOL KINASE, CHLOROPLASTIC"/>
    <property type="match status" value="1"/>
</dbReference>
<reference evidence="15" key="1">
    <citation type="submission" date="2019-06" db="EMBL/GenBank/DDBJ databases">
        <authorList>
            <consortium name="Pathogen Informatics"/>
        </authorList>
    </citation>
    <scope>NUCLEOTIDE SEQUENCE</scope>
    <source>
        <strain evidence="15">NCTC6947</strain>
    </source>
</reference>
<evidence type="ECO:0000256" key="6">
    <source>
        <dbReference type="ARBA" id="ARBA00022679"/>
    </source>
</evidence>
<dbReference type="AlphaFoldDB" id="A0A509BYX3"/>
<dbReference type="GO" id="GO:0009236">
    <property type="term" value="P:cobalamin biosynthetic process"/>
    <property type="evidence" value="ECO:0007669"/>
    <property type="project" value="UniProtKB-KW"/>
</dbReference>
<dbReference type="Gene3D" id="3.30.230.10">
    <property type="match status" value="1"/>
</dbReference>
<dbReference type="InterPro" id="IPR020568">
    <property type="entry name" value="Ribosomal_Su5_D2-typ_SF"/>
</dbReference>
<evidence type="ECO:0000256" key="5">
    <source>
        <dbReference type="ARBA" id="ARBA00022573"/>
    </source>
</evidence>
<comment type="similarity">
    <text evidence="11">Belongs to the GHMP kinase family. PduX subfamily.</text>
</comment>
<evidence type="ECO:0000256" key="9">
    <source>
        <dbReference type="ARBA" id="ARBA00022840"/>
    </source>
</evidence>
<dbReference type="GO" id="GO:0005524">
    <property type="term" value="F:ATP binding"/>
    <property type="evidence" value="ECO:0007669"/>
    <property type="project" value="UniProtKB-KW"/>
</dbReference>
<keyword evidence="8 15" id="KW-0418">Kinase</keyword>
<proteinExistence type="inferred from homology"/>
<dbReference type="PANTHER" id="PTHR43527:SF1">
    <property type="entry name" value="L-THREONINE KINASE"/>
    <property type="match status" value="1"/>
</dbReference>
<gene>
    <name evidence="15" type="ORF">NCTC6947_01945</name>
</gene>
<evidence type="ECO:0000256" key="2">
    <source>
        <dbReference type="ARBA" id="ARBA00004836"/>
    </source>
</evidence>
<keyword evidence="5" id="KW-0169">Cobalamin biosynthesis</keyword>
<comment type="catalytic activity">
    <reaction evidence="10">
        <text>L-threonine + ATP = O-phospho-L-threonine + ADP + H(+)</text>
        <dbReference type="Rhea" id="RHEA:33707"/>
        <dbReference type="ChEBI" id="CHEBI:15378"/>
        <dbReference type="ChEBI" id="CHEBI:30616"/>
        <dbReference type="ChEBI" id="CHEBI:57926"/>
        <dbReference type="ChEBI" id="CHEBI:58675"/>
        <dbReference type="ChEBI" id="CHEBI:456216"/>
        <dbReference type="EC" id="2.7.1.177"/>
    </reaction>
</comment>
<dbReference type="EC" id="2.7.1.177" evidence="12"/>
<keyword evidence="7" id="KW-0547">Nucleotide-binding</keyword>
<dbReference type="Pfam" id="PF00288">
    <property type="entry name" value="GHMP_kinases_N"/>
    <property type="match status" value="1"/>
</dbReference>
<evidence type="ECO:0000256" key="3">
    <source>
        <dbReference type="ARBA" id="ARBA00004953"/>
    </source>
</evidence>
<organism evidence="15">
    <name type="scientific">Salmonella sp. NCTC 6947</name>
    <dbReference type="NCBI Taxonomy" id="2583581"/>
    <lineage>
        <taxon>Bacteria</taxon>
        <taxon>Pseudomonadati</taxon>
        <taxon>Pseudomonadota</taxon>
        <taxon>Gammaproteobacteria</taxon>
        <taxon>Enterobacterales</taxon>
        <taxon>Enterobacteriaceae</taxon>
        <taxon>Salmonella</taxon>
    </lineage>
</organism>
<accession>A0A509BYX3</accession>
<comment type="pathway">
    <text evidence="3">Cofactor biosynthesis; adenosylcobalamin biosynthesis.</text>
</comment>
<dbReference type="EMBL" id="CABFNZ010000003">
    <property type="protein sequence ID" value="VUC78303.1"/>
    <property type="molecule type" value="Genomic_DNA"/>
</dbReference>
<evidence type="ECO:0000256" key="1">
    <source>
        <dbReference type="ARBA" id="ARBA00004496"/>
    </source>
</evidence>
<sequence>MRAHYSYLKGDNVAVAQCPASCGELIQGWILGSEKLVSCPVDWYSTVAVTAAPPLVNERPLSRAMVERVLAHWQYPAHWSNEIRVDVRSSIPVAKGMASSTADIAATAVATAHHLGHSLDETTLAQLCVSIEPTDSTVFHQLTLFDHNNAATQIACEPPPPIDLLVLESPVTLRTQDYHRLPRQQKLIASSPTLQQAWNLVQEACITQNPLRLGEAATLSAIASQTLLPKPGFTALLSLVEECDLYGLNVAHSGSVVGLMLDRKRHDIARLKGKLAEKKLTRHWPKQHLLKMVTGGSNCSESLIYAPTAVAHYSAFTSACFISPIAFSFLEMSRRSLEISAFLMM</sequence>